<evidence type="ECO:0000313" key="1">
    <source>
        <dbReference type="EMBL" id="ROR91514.1"/>
    </source>
</evidence>
<keyword evidence="2" id="KW-1185">Reference proteome</keyword>
<dbReference type="Gene3D" id="3.30.530.20">
    <property type="match status" value="1"/>
</dbReference>
<accession>A0A3N2CWF0</accession>
<name>A0A3N2CWF0_9ACTN</name>
<dbReference type="SUPFAM" id="SSF55961">
    <property type="entry name" value="Bet v1-like"/>
    <property type="match status" value="1"/>
</dbReference>
<gene>
    <name evidence="1" type="ORF">EDD33_2384</name>
</gene>
<dbReference type="InterPro" id="IPR023393">
    <property type="entry name" value="START-like_dom_sf"/>
</dbReference>
<proteinExistence type="predicted"/>
<reference evidence="1 2" key="1">
    <citation type="submission" date="2018-11" db="EMBL/GenBank/DDBJ databases">
        <title>Sequencing the genomes of 1000 actinobacteria strains.</title>
        <authorList>
            <person name="Klenk H.-P."/>
        </authorList>
    </citation>
    <scope>NUCLEOTIDE SEQUENCE [LARGE SCALE GENOMIC DNA]</scope>
    <source>
        <strain evidence="1 2">DSM 12652</strain>
    </source>
</reference>
<dbReference type="Proteomes" id="UP000281738">
    <property type="component" value="Unassembled WGS sequence"/>
</dbReference>
<dbReference type="EMBL" id="RKHO01000001">
    <property type="protein sequence ID" value="ROR91514.1"/>
    <property type="molecule type" value="Genomic_DNA"/>
</dbReference>
<organism evidence="1 2">
    <name type="scientific">Nocardioides aurantiacus</name>
    <dbReference type="NCBI Taxonomy" id="86796"/>
    <lineage>
        <taxon>Bacteria</taxon>
        <taxon>Bacillati</taxon>
        <taxon>Actinomycetota</taxon>
        <taxon>Actinomycetes</taxon>
        <taxon>Propionibacteriales</taxon>
        <taxon>Nocardioidaceae</taxon>
        <taxon>Nocardioides</taxon>
    </lineage>
</organism>
<dbReference type="InterPro" id="IPR019639">
    <property type="entry name" value="DUF2505"/>
</dbReference>
<dbReference type="Pfam" id="PF10698">
    <property type="entry name" value="DUF2505"/>
    <property type="match status" value="1"/>
</dbReference>
<protein>
    <submittedName>
        <fullName evidence="1">Uncharacterized protein DUF2505</fullName>
    </submittedName>
</protein>
<comment type="caution">
    <text evidence="1">The sequence shown here is derived from an EMBL/GenBank/DDBJ whole genome shotgun (WGS) entry which is preliminary data.</text>
</comment>
<sequence>MMRPVQLRHEITYRASPDEVFAMLADEAFRRRSAVAQGVLTADVSIVRGGRSEEGISVRIDQLQPTRGVPDVARRFVSETVRLVQLEEWSDAAGGTVVVELPGLPVTVTGKVGLEADGELTRQHVEADVEVRVPLVGARLAGFIGGLVAAGMDTEQQVGEAWLRGERG</sequence>
<dbReference type="AlphaFoldDB" id="A0A3N2CWF0"/>
<evidence type="ECO:0000313" key="2">
    <source>
        <dbReference type="Proteomes" id="UP000281738"/>
    </source>
</evidence>